<evidence type="ECO:0000313" key="10">
    <source>
        <dbReference type="EMBL" id="EFN83873.1"/>
    </source>
</evidence>
<feature type="transmembrane region" description="Helical" evidence="8">
    <location>
        <begin position="76"/>
        <end position="95"/>
    </location>
</feature>
<feature type="transmembrane region" description="Helical" evidence="8">
    <location>
        <begin position="221"/>
        <end position="245"/>
    </location>
</feature>
<name>E2BK76_HARSA</name>
<dbReference type="GO" id="GO:0097272">
    <property type="term" value="P:ammonium homeostasis"/>
    <property type="evidence" value="ECO:0007669"/>
    <property type="project" value="TreeGrafter"/>
</dbReference>
<feature type="transmembrane region" description="Helical" evidence="8">
    <location>
        <begin position="350"/>
        <end position="375"/>
    </location>
</feature>
<feature type="transmembrane region" description="Helical" evidence="8">
    <location>
        <begin position="297"/>
        <end position="316"/>
    </location>
</feature>
<feature type="transmembrane region" description="Helical" evidence="8">
    <location>
        <begin position="322"/>
        <end position="338"/>
    </location>
</feature>
<dbReference type="GO" id="GO:0005886">
    <property type="term" value="C:plasma membrane"/>
    <property type="evidence" value="ECO:0007669"/>
    <property type="project" value="TreeGrafter"/>
</dbReference>
<dbReference type="OMA" id="LEDYCNV"/>
<feature type="transmembrane region" description="Helical" evidence="8">
    <location>
        <begin position="387"/>
        <end position="411"/>
    </location>
</feature>
<evidence type="ECO:0000256" key="5">
    <source>
        <dbReference type="ARBA" id="ARBA00022989"/>
    </source>
</evidence>
<feature type="transmembrane region" description="Helical" evidence="8">
    <location>
        <begin position="120"/>
        <end position="139"/>
    </location>
</feature>
<evidence type="ECO:0000256" key="1">
    <source>
        <dbReference type="ARBA" id="ARBA00004141"/>
    </source>
</evidence>
<dbReference type="InterPro" id="IPR024041">
    <property type="entry name" value="NH4_transpt_AmtB-like_dom"/>
</dbReference>
<dbReference type="EMBL" id="GL448770">
    <property type="protein sequence ID" value="EFN83873.1"/>
    <property type="molecule type" value="Genomic_DNA"/>
</dbReference>
<protein>
    <submittedName>
        <fullName evidence="10">Ammonium transporter 1 member 3</fullName>
    </submittedName>
</protein>
<sequence>MSYVAKDYFYAENYFDYAVQLRSLNNYTSSDPAAHVGHWSSLTRLVLVILTRVGFVLVQIGSVPVNNVNLILLQNVVDLCCVTVMYFLIGFLIAYNGDLAGVVGQGRWIGDATVDKDRAIVGWQAVTVASAICTTAVVGRMHTLGYLLMGVVLAGLTQPLLIHWAWTADGWMTESELADRRVDFRDYAGAAVVHVVGGLSGLIGCVVLGRRMLRLRDLDGASITAGSAGTVFGGLLLIFVGLQGLCTSAHNRSRFRALGERDPSHAYVNNLLAASSCSLLVVALHFLLSRETFGHWTVMRCVQGTIAGVVAVSAAANDYSPQAALGLGCLAGGVFYVVSRQVFRSALEDYCNVTALHLVCGILGSLVAPICAARADEDVTTMLLNFSWQLICLLTLLSMVGATMLSLFGLLRCCGALRNRSECLNHERANAAIDRGPPRSFLQRLFFPDSGCLYLQPGATAGAGGRPSVGSSFWKYQTEMDKLEDGEPVAVSGPVVQAKENSTLEAQAPGWSIVRIAEFAARTALVLGYSVPWKR</sequence>
<evidence type="ECO:0000313" key="11">
    <source>
        <dbReference type="Proteomes" id="UP000008237"/>
    </source>
</evidence>
<keyword evidence="7" id="KW-0924">Ammonia transport</keyword>
<comment type="similarity">
    <text evidence="2">Belongs to the ammonia transporter channel (TC 1.A.11.2) family.</text>
</comment>
<proteinExistence type="inferred from homology"/>
<evidence type="ECO:0000256" key="6">
    <source>
        <dbReference type="ARBA" id="ARBA00023136"/>
    </source>
</evidence>
<evidence type="ECO:0000256" key="2">
    <source>
        <dbReference type="ARBA" id="ARBA00005887"/>
    </source>
</evidence>
<evidence type="ECO:0000256" key="7">
    <source>
        <dbReference type="ARBA" id="ARBA00023177"/>
    </source>
</evidence>
<accession>E2BK76</accession>
<organism evidence="11">
    <name type="scientific">Harpegnathos saltator</name>
    <name type="common">Jerdon's jumping ant</name>
    <dbReference type="NCBI Taxonomy" id="610380"/>
    <lineage>
        <taxon>Eukaryota</taxon>
        <taxon>Metazoa</taxon>
        <taxon>Ecdysozoa</taxon>
        <taxon>Arthropoda</taxon>
        <taxon>Hexapoda</taxon>
        <taxon>Insecta</taxon>
        <taxon>Pterygota</taxon>
        <taxon>Neoptera</taxon>
        <taxon>Endopterygota</taxon>
        <taxon>Hymenoptera</taxon>
        <taxon>Apocrita</taxon>
        <taxon>Aculeata</taxon>
        <taxon>Formicoidea</taxon>
        <taxon>Formicidae</taxon>
        <taxon>Ponerinae</taxon>
        <taxon>Ponerini</taxon>
        <taxon>Harpegnathos</taxon>
    </lineage>
</organism>
<feature type="domain" description="Ammonium transporter AmtB-like" evidence="9">
    <location>
        <begin position="45"/>
        <end position="420"/>
    </location>
</feature>
<keyword evidence="6 8" id="KW-0472">Membrane</keyword>
<gene>
    <name evidence="10" type="ORF">EAI_00426</name>
</gene>
<dbReference type="SUPFAM" id="SSF111352">
    <property type="entry name" value="Ammonium transporter"/>
    <property type="match status" value="1"/>
</dbReference>
<keyword evidence="5 8" id="KW-1133">Transmembrane helix</keyword>
<dbReference type="GO" id="GO:0008519">
    <property type="term" value="F:ammonium channel activity"/>
    <property type="evidence" value="ECO:0007669"/>
    <property type="project" value="InterPro"/>
</dbReference>
<dbReference type="AlphaFoldDB" id="E2BK76"/>
<dbReference type="InterPro" id="IPR029020">
    <property type="entry name" value="Ammonium/urea_transptr"/>
</dbReference>
<dbReference type="InParanoid" id="E2BK76"/>
<keyword evidence="11" id="KW-1185">Reference proteome</keyword>
<feature type="transmembrane region" description="Helical" evidence="8">
    <location>
        <begin position="146"/>
        <end position="167"/>
    </location>
</feature>
<comment type="subcellular location">
    <subcellularLocation>
        <location evidence="1">Membrane</location>
        <topology evidence="1">Multi-pass membrane protein</topology>
    </subcellularLocation>
</comment>
<keyword evidence="4 8" id="KW-0812">Transmembrane</keyword>
<dbReference type="Proteomes" id="UP000008237">
    <property type="component" value="Unassembled WGS sequence"/>
</dbReference>
<feature type="transmembrane region" description="Helical" evidence="8">
    <location>
        <begin position="45"/>
        <end position="64"/>
    </location>
</feature>
<evidence type="ECO:0000256" key="3">
    <source>
        <dbReference type="ARBA" id="ARBA00022448"/>
    </source>
</evidence>
<keyword evidence="3" id="KW-0813">Transport</keyword>
<evidence type="ECO:0000256" key="4">
    <source>
        <dbReference type="ARBA" id="ARBA00022692"/>
    </source>
</evidence>
<feature type="transmembrane region" description="Helical" evidence="8">
    <location>
        <begin position="265"/>
        <end position="288"/>
    </location>
</feature>
<reference evidence="10 11" key="1">
    <citation type="journal article" date="2010" name="Science">
        <title>Genomic comparison of the ants Camponotus floridanus and Harpegnathos saltator.</title>
        <authorList>
            <person name="Bonasio R."/>
            <person name="Zhang G."/>
            <person name="Ye C."/>
            <person name="Mutti N.S."/>
            <person name="Fang X."/>
            <person name="Qin N."/>
            <person name="Donahue G."/>
            <person name="Yang P."/>
            <person name="Li Q."/>
            <person name="Li C."/>
            <person name="Zhang P."/>
            <person name="Huang Z."/>
            <person name="Berger S.L."/>
            <person name="Reinberg D."/>
            <person name="Wang J."/>
            <person name="Liebig J."/>
        </authorList>
    </citation>
    <scope>NUCLEOTIDE SEQUENCE [LARGE SCALE GENOMIC DNA]</scope>
    <source>
        <strain evidence="10 11">R22 G/1</strain>
    </source>
</reference>
<dbReference type="OrthoDB" id="534912at2759"/>
<dbReference type="Pfam" id="PF00909">
    <property type="entry name" value="Ammonium_transp"/>
    <property type="match status" value="1"/>
</dbReference>
<feature type="transmembrane region" description="Helical" evidence="8">
    <location>
        <begin position="187"/>
        <end position="209"/>
    </location>
</feature>
<dbReference type="PANTHER" id="PTHR11730:SF6">
    <property type="entry name" value="AMMONIUM TRANSPORTER"/>
    <property type="match status" value="1"/>
</dbReference>
<evidence type="ECO:0000259" key="9">
    <source>
        <dbReference type="Pfam" id="PF00909"/>
    </source>
</evidence>
<dbReference type="Gene3D" id="1.10.3430.10">
    <property type="entry name" value="Ammonium transporter AmtB like domains"/>
    <property type="match status" value="1"/>
</dbReference>
<evidence type="ECO:0000256" key="8">
    <source>
        <dbReference type="SAM" id="Phobius"/>
    </source>
</evidence>
<dbReference type="STRING" id="610380.E2BK76"/>
<dbReference type="PANTHER" id="PTHR11730">
    <property type="entry name" value="AMMONIUM TRANSPORTER"/>
    <property type="match status" value="1"/>
</dbReference>